<proteinExistence type="predicted"/>
<name>X1JER9_9ZZZZ</name>
<feature type="non-terminal residue" evidence="2">
    <location>
        <position position="193"/>
    </location>
</feature>
<comment type="caution">
    <text evidence="2">The sequence shown here is derived from an EMBL/GenBank/DDBJ whole genome shotgun (WGS) entry which is preliminary data.</text>
</comment>
<feature type="compositionally biased region" description="Basic and acidic residues" evidence="1">
    <location>
        <begin position="109"/>
        <end position="133"/>
    </location>
</feature>
<evidence type="ECO:0000313" key="2">
    <source>
        <dbReference type="EMBL" id="GAH79995.1"/>
    </source>
</evidence>
<sequence length="193" mass="20976">GGKLFISGQDIGFSIGSSDFYEHYLHAEYVQDDIGLYALFGVTDDPITDGLYVSISGGDGANNQFSPSEIDPIAPAVSIFTYDPNAITPLVEPSIPEQEEQPPEGFAELPERQREESPEEIPPKDYLQERDEGSKTIASSGCGALRVDTANYKLVYFAFGFEAISSAADRVMVMQRVLDWLGAPSVEAGWSVP</sequence>
<gene>
    <name evidence="2" type="ORF">S03H2_66351</name>
</gene>
<reference evidence="2" key="1">
    <citation type="journal article" date="2014" name="Front. Microbiol.">
        <title>High frequency of phylogenetically diverse reductive dehalogenase-homologous genes in deep subseafloor sedimentary metagenomes.</title>
        <authorList>
            <person name="Kawai M."/>
            <person name="Futagami T."/>
            <person name="Toyoda A."/>
            <person name="Takaki Y."/>
            <person name="Nishi S."/>
            <person name="Hori S."/>
            <person name="Arai W."/>
            <person name="Tsubouchi T."/>
            <person name="Morono Y."/>
            <person name="Uchiyama I."/>
            <person name="Ito T."/>
            <person name="Fujiyama A."/>
            <person name="Inagaki F."/>
            <person name="Takami H."/>
        </authorList>
    </citation>
    <scope>NUCLEOTIDE SEQUENCE</scope>
    <source>
        <strain evidence="2">Expedition CK06-06</strain>
    </source>
</reference>
<feature type="non-terminal residue" evidence="2">
    <location>
        <position position="1"/>
    </location>
</feature>
<dbReference type="AlphaFoldDB" id="X1JER9"/>
<feature type="region of interest" description="Disordered" evidence="1">
    <location>
        <begin position="94"/>
        <end position="133"/>
    </location>
</feature>
<protein>
    <submittedName>
        <fullName evidence="2">Uncharacterized protein</fullName>
    </submittedName>
</protein>
<accession>X1JER9</accession>
<evidence type="ECO:0000256" key="1">
    <source>
        <dbReference type="SAM" id="MobiDB-lite"/>
    </source>
</evidence>
<organism evidence="2">
    <name type="scientific">marine sediment metagenome</name>
    <dbReference type="NCBI Taxonomy" id="412755"/>
    <lineage>
        <taxon>unclassified sequences</taxon>
        <taxon>metagenomes</taxon>
        <taxon>ecological metagenomes</taxon>
    </lineage>
</organism>
<dbReference type="EMBL" id="BARU01043312">
    <property type="protein sequence ID" value="GAH79995.1"/>
    <property type="molecule type" value="Genomic_DNA"/>
</dbReference>